<evidence type="ECO:0000313" key="2">
    <source>
        <dbReference type="EMBL" id="TYA11076.1"/>
    </source>
</evidence>
<proteinExistence type="predicted"/>
<gene>
    <name evidence="2" type="ORF">FRY98_22730</name>
</gene>
<name>A0A5D0CMF4_9BACL</name>
<feature type="domain" description="DUF4145" evidence="1">
    <location>
        <begin position="26"/>
        <end position="103"/>
    </location>
</feature>
<dbReference type="EMBL" id="VSDO01000005">
    <property type="protein sequence ID" value="TYA11076.1"/>
    <property type="molecule type" value="Genomic_DNA"/>
</dbReference>
<dbReference type="AlphaFoldDB" id="A0A5D0CMF4"/>
<comment type="caution">
    <text evidence="2">The sequence shown here is derived from an EMBL/GenBank/DDBJ whole genome shotgun (WGS) entry which is preliminary data.</text>
</comment>
<dbReference type="OrthoDB" id="9802848at2"/>
<dbReference type="Proteomes" id="UP000325218">
    <property type="component" value="Unassembled WGS sequence"/>
</dbReference>
<reference evidence="2 3" key="1">
    <citation type="submission" date="2019-08" db="EMBL/GenBank/DDBJ databases">
        <title>Genome sequencing of Paenibacillus faecis DSM 23593(T).</title>
        <authorList>
            <person name="Kook J.-K."/>
            <person name="Park S.-N."/>
            <person name="Lim Y.K."/>
        </authorList>
    </citation>
    <scope>NUCLEOTIDE SEQUENCE [LARGE SCALE GENOMIC DNA]</scope>
    <source>
        <strain evidence="2 3">DSM 23593</strain>
    </source>
</reference>
<protein>
    <submittedName>
        <fullName evidence="2">DUF4145 domain-containing protein</fullName>
    </submittedName>
</protein>
<sequence>MEIEQPAYFYHFLEPISKELALVARELENSIFNSPRTMLTHARTFVENILQKVIQAEKLPENQRIGFLEKIDLLNNNELLPPDIRNDLHFVRKLGNEAAHNARMFRYSEALSSWESIYQIVKWYVEVYGPVSLDIPNYQDPSTQINSAYGIAEIQERLKAVEELLVSSLQKTKEESESRVPEEVAATISVPESITPGLTTIRTITYHDQHVEIPYFLRDAFLLPQRFEKSETFLVRLGAEQQARIMSELPNHLEGLHRYVKRFNDKHEEIFFEELKQYIKEEKIRRKLMMERPGELFFFFKEDYIVVTEELSKIPLNTDEFTGFPNLLKQLNEDHITRVEHLPKELVILAKYNNVGSSTVEKLFRQLKEKQKENNNK</sequence>
<dbReference type="Pfam" id="PF13643">
    <property type="entry name" value="DUF4145"/>
    <property type="match status" value="1"/>
</dbReference>
<evidence type="ECO:0000313" key="3">
    <source>
        <dbReference type="Proteomes" id="UP000325218"/>
    </source>
</evidence>
<evidence type="ECO:0000259" key="1">
    <source>
        <dbReference type="Pfam" id="PF13643"/>
    </source>
</evidence>
<keyword evidence="3" id="KW-1185">Reference proteome</keyword>
<accession>A0A5D0CMF4</accession>
<dbReference type="InterPro" id="IPR025285">
    <property type="entry name" value="DUF4145"/>
</dbReference>
<organism evidence="2 3">
    <name type="scientific">Paenibacillus faecis</name>
    <dbReference type="NCBI Taxonomy" id="862114"/>
    <lineage>
        <taxon>Bacteria</taxon>
        <taxon>Bacillati</taxon>
        <taxon>Bacillota</taxon>
        <taxon>Bacilli</taxon>
        <taxon>Bacillales</taxon>
        <taxon>Paenibacillaceae</taxon>
        <taxon>Paenibacillus</taxon>
    </lineage>
</organism>